<gene>
    <name evidence="8" type="ORF">Vafri_15926</name>
</gene>
<dbReference type="Proteomes" id="UP000747399">
    <property type="component" value="Unassembled WGS sequence"/>
</dbReference>
<accession>A0A8J4BIN2</accession>
<dbReference type="InterPro" id="IPR029045">
    <property type="entry name" value="ClpP/crotonase-like_dom_sf"/>
</dbReference>
<proteinExistence type="inferred from homology"/>
<evidence type="ECO:0000256" key="6">
    <source>
        <dbReference type="RuleBase" id="RU003707"/>
    </source>
</evidence>
<evidence type="ECO:0000256" key="3">
    <source>
        <dbReference type="ARBA" id="ARBA00022832"/>
    </source>
</evidence>
<dbReference type="Pfam" id="PF00378">
    <property type="entry name" value="ECH_1"/>
    <property type="match status" value="2"/>
</dbReference>
<dbReference type="CDD" id="cd06558">
    <property type="entry name" value="crotonase-like"/>
    <property type="match status" value="1"/>
</dbReference>
<feature type="compositionally biased region" description="Gly residues" evidence="7">
    <location>
        <begin position="359"/>
        <end position="369"/>
    </location>
</feature>
<dbReference type="InterPro" id="IPR001753">
    <property type="entry name" value="Enoyl-CoA_hydra/iso"/>
</dbReference>
<dbReference type="GO" id="GO:0006635">
    <property type="term" value="P:fatty acid beta-oxidation"/>
    <property type="evidence" value="ECO:0007669"/>
    <property type="project" value="UniProtKB-UniPathway"/>
</dbReference>
<keyword evidence="3" id="KW-0276">Fatty acid metabolism</keyword>
<evidence type="ECO:0000256" key="4">
    <source>
        <dbReference type="ARBA" id="ARBA00023098"/>
    </source>
</evidence>
<dbReference type="EMBL" id="BNCO01000045">
    <property type="protein sequence ID" value="GIL61489.1"/>
    <property type="molecule type" value="Genomic_DNA"/>
</dbReference>
<evidence type="ECO:0000313" key="8">
    <source>
        <dbReference type="EMBL" id="GIL61489.1"/>
    </source>
</evidence>
<evidence type="ECO:0000313" key="9">
    <source>
        <dbReference type="Proteomes" id="UP000747399"/>
    </source>
</evidence>
<dbReference type="PANTHER" id="PTHR43149:SF1">
    <property type="entry name" value="DELTA(3,5)-DELTA(2,4)-DIENOYL-COA ISOMERASE, MITOCHONDRIAL"/>
    <property type="match status" value="1"/>
</dbReference>
<dbReference type="SUPFAM" id="SSF52096">
    <property type="entry name" value="ClpP/crotonase"/>
    <property type="match status" value="1"/>
</dbReference>
<dbReference type="InterPro" id="IPR018376">
    <property type="entry name" value="Enoyl-CoA_hyd/isom_CS"/>
</dbReference>
<comment type="pathway">
    <text evidence="1">Lipid metabolism; fatty acid beta-oxidation.</text>
</comment>
<dbReference type="GO" id="GO:0051750">
    <property type="term" value="F:delta(3,5)-delta(2,4)-dienoyl-CoA isomerase activity"/>
    <property type="evidence" value="ECO:0007669"/>
    <property type="project" value="TreeGrafter"/>
</dbReference>
<dbReference type="InterPro" id="IPR014748">
    <property type="entry name" value="Enoyl-CoA_hydra_C"/>
</dbReference>
<dbReference type="PROSITE" id="PS00166">
    <property type="entry name" value="ENOYL_COA_HYDRATASE"/>
    <property type="match status" value="1"/>
</dbReference>
<evidence type="ECO:0000256" key="2">
    <source>
        <dbReference type="ARBA" id="ARBA00005254"/>
    </source>
</evidence>
<protein>
    <submittedName>
        <fullName evidence="8">Uncharacterized protein</fullName>
    </submittedName>
</protein>
<keyword evidence="4" id="KW-0443">Lipid metabolism</keyword>
<sequence>MATPDFDTPKLLNQLKGYKSIVAGHVAGVAQGGIAYLELARPHRHNSFHEELWIEFPKALQELDAHPDTRVIVITGQGRSFCAGIDVAYLQRNFAAMAMAPATAAPGRPPSAALATAAATAPSANADTAATGALLGACPGAQRAVVRRNIMALQDVFSELERCRSPAIAAVHGRCIGGGVDLITACDLRICSEEATFCVKEVDLAIAADLGTLQRLPYIVGHGVAMDLALTARMVGAAEAHRIGLVSSVVPTVKGASTGSTSNGSSSNGRSAVIAAAVQLAAAIASKPQLAAQGTKRVLLHSRDHPLVAGGLDYVATWNSAQMISNDLIRVLGSARGGGTREGKGEGAGGGGVLIGAGRGIGNRVGGGGESDRPPASASGSADDRVDDGDGNSTATVRASLPRPRL</sequence>
<comment type="similarity">
    <text evidence="2 6">Belongs to the enoyl-CoA hydratase/isomerase family.</text>
</comment>
<dbReference type="InterPro" id="IPR045002">
    <property type="entry name" value="Ech1-like"/>
</dbReference>
<name>A0A8J4BIN2_9CHLO</name>
<keyword evidence="9" id="KW-1185">Reference proteome</keyword>
<dbReference type="AlphaFoldDB" id="A0A8J4BIN2"/>
<comment type="caution">
    <text evidence="8">The sequence shown here is derived from an EMBL/GenBank/DDBJ whole genome shotgun (WGS) entry which is preliminary data.</text>
</comment>
<evidence type="ECO:0000256" key="5">
    <source>
        <dbReference type="ARBA" id="ARBA00023235"/>
    </source>
</evidence>
<evidence type="ECO:0000256" key="7">
    <source>
        <dbReference type="SAM" id="MobiDB-lite"/>
    </source>
</evidence>
<dbReference type="PANTHER" id="PTHR43149">
    <property type="entry name" value="ENOYL-COA HYDRATASE"/>
    <property type="match status" value="1"/>
</dbReference>
<organism evidence="8 9">
    <name type="scientific">Volvox africanus</name>
    <dbReference type="NCBI Taxonomy" id="51714"/>
    <lineage>
        <taxon>Eukaryota</taxon>
        <taxon>Viridiplantae</taxon>
        <taxon>Chlorophyta</taxon>
        <taxon>core chlorophytes</taxon>
        <taxon>Chlorophyceae</taxon>
        <taxon>CS clade</taxon>
        <taxon>Chlamydomonadales</taxon>
        <taxon>Volvocaceae</taxon>
        <taxon>Volvox</taxon>
    </lineage>
</organism>
<reference evidence="8" key="1">
    <citation type="journal article" date="2021" name="Proc. Natl. Acad. Sci. U.S.A.">
        <title>Three genomes in the algal genus Volvox reveal the fate of a haploid sex-determining region after a transition to homothallism.</title>
        <authorList>
            <person name="Yamamoto K."/>
            <person name="Hamaji T."/>
            <person name="Kawai-Toyooka H."/>
            <person name="Matsuzaki R."/>
            <person name="Takahashi F."/>
            <person name="Nishimura Y."/>
            <person name="Kawachi M."/>
            <person name="Noguchi H."/>
            <person name="Minakuchi Y."/>
            <person name="Umen J.G."/>
            <person name="Toyoda A."/>
            <person name="Nozaki H."/>
        </authorList>
    </citation>
    <scope>NUCLEOTIDE SEQUENCE</scope>
    <source>
        <strain evidence="8">NIES-3780</strain>
    </source>
</reference>
<evidence type="ECO:0000256" key="1">
    <source>
        <dbReference type="ARBA" id="ARBA00005005"/>
    </source>
</evidence>
<keyword evidence="5" id="KW-0413">Isomerase</keyword>
<dbReference type="UniPathway" id="UPA00659"/>
<feature type="region of interest" description="Disordered" evidence="7">
    <location>
        <begin position="359"/>
        <end position="406"/>
    </location>
</feature>
<dbReference type="Gene3D" id="1.10.12.10">
    <property type="entry name" value="Lyase 2-enoyl-coa Hydratase, Chain A, domain 2"/>
    <property type="match status" value="1"/>
</dbReference>
<dbReference type="Gene3D" id="3.90.226.10">
    <property type="entry name" value="2-enoyl-CoA Hydratase, Chain A, domain 1"/>
    <property type="match status" value="1"/>
</dbReference>